<gene>
    <name evidence="6" type="primary">At5g10370_0</name>
    <name evidence="6" type="ORF">CEXT_363511</name>
</gene>
<dbReference type="InterPro" id="IPR018957">
    <property type="entry name" value="Znf_C3HC4_RING-type"/>
</dbReference>
<dbReference type="EMBL" id="BPLR01010172">
    <property type="protein sequence ID" value="GIY37432.1"/>
    <property type="molecule type" value="Genomic_DNA"/>
</dbReference>
<evidence type="ECO:0000256" key="3">
    <source>
        <dbReference type="ARBA" id="ARBA00022833"/>
    </source>
</evidence>
<dbReference type="SUPFAM" id="SSF57850">
    <property type="entry name" value="RING/U-box"/>
    <property type="match status" value="1"/>
</dbReference>
<evidence type="ECO:0000256" key="4">
    <source>
        <dbReference type="PROSITE-ProRule" id="PRU00175"/>
    </source>
</evidence>
<sequence length="283" mass="31877">MDAYGLNVNLAGFEALPLIEFGISPIGKTILLHDIMGKARRICIAKKEVFTAVVEQIAEALKFFKENSNAGNTLEIEAFPKEEIVQIKITGNNISDITNSRKSILNFLLGEEFKCSDNTVSEKLFSMAGQAYIKKISEANSKCHIEMNLQKKVLKIFGVLRELLNKYGFDLEKLKTYCGLTSIELNSHQHILRVTGSNIAVTNCQQVIQDIKMELGDTVYDENTELCPVCFDKISNDFHRLEYCGHAYCRECILHWLQISDDFPLYCLTCESPLCGTGHLLGY</sequence>
<keyword evidence="3" id="KW-0862">Zinc</keyword>
<dbReference type="Gene3D" id="3.30.40.10">
    <property type="entry name" value="Zinc/RING finger domain, C3HC4 (zinc finger)"/>
    <property type="match status" value="1"/>
</dbReference>
<reference evidence="6 7" key="1">
    <citation type="submission" date="2021-06" db="EMBL/GenBank/DDBJ databases">
        <title>Caerostris extrusa draft genome.</title>
        <authorList>
            <person name="Kono N."/>
            <person name="Arakawa K."/>
        </authorList>
    </citation>
    <scope>NUCLEOTIDE SEQUENCE [LARGE SCALE GENOMIC DNA]</scope>
</reference>
<dbReference type="InterPro" id="IPR013083">
    <property type="entry name" value="Znf_RING/FYVE/PHD"/>
</dbReference>
<dbReference type="InterPro" id="IPR056245">
    <property type="entry name" value="KH_DEAH11/12"/>
</dbReference>
<proteinExistence type="predicted"/>
<evidence type="ECO:0000256" key="2">
    <source>
        <dbReference type="ARBA" id="ARBA00022771"/>
    </source>
</evidence>
<keyword evidence="6" id="KW-0067">ATP-binding</keyword>
<feature type="domain" description="RING-type" evidence="5">
    <location>
        <begin position="227"/>
        <end position="271"/>
    </location>
</feature>
<dbReference type="AlphaFoldDB" id="A0AAV4SVN1"/>
<protein>
    <submittedName>
        <fullName evidence="6">ATP-dependent RNA helicase DEAH12, chloroplastic</fullName>
    </submittedName>
</protein>
<evidence type="ECO:0000313" key="6">
    <source>
        <dbReference type="EMBL" id="GIY37432.1"/>
    </source>
</evidence>
<keyword evidence="6" id="KW-0347">Helicase</keyword>
<organism evidence="6 7">
    <name type="scientific">Caerostris extrusa</name>
    <name type="common">Bark spider</name>
    <name type="synonym">Caerostris bankana</name>
    <dbReference type="NCBI Taxonomy" id="172846"/>
    <lineage>
        <taxon>Eukaryota</taxon>
        <taxon>Metazoa</taxon>
        <taxon>Ecdysozoa</taxon>
        <taxon>Arthropoda</taxon>
        <taxon>Chelicerata</taxon>
        <taxon>Arachnida</taxon>
        <taxon>Araneae</taxon>
        <taxon>Araneomorphae</taxon>
        <taxon>Entelegynae</taxon>
        <taxon>Araneoidea</taxon>
        <taxon>Araneidae</taxon>
        <taxon>Caerostris</taxon>
    </lineage>
</organism>
<dbReference type="InterPro" id="IPR017907">
    <property type="entry name" value="Znf_RING_CS"/>
</dbReference>
<dbReference type="Pfam" id="PF24471">
    <property type="entry name" value="KH_DEAH11"/>
    <property type="match status" value="1"/>
</dbReference>
<dbReference type="SMART" id="SM00184">
    <property type="entry name" value="RING"/>
    <property type="match status" value="1"/>
</dbReference>
<dbReference type="Pfam" id="PF00097">
    <property type="entry name" value="zf-C3HC4"/>
    <property type="match status" value="1"/>
</dbReference>
<evidence type="ECO:0000259" key="5">
    <source>
        <dbReference type="PROSITE" id="PS50089"/>
    </source>
</evidence>
<dbReference type="InterPro" id="IPR001841">
    <property type="entry name" value="Znf_RING"/>
</dbReference>
<name>A0AAV4SVN1_CAEEX</name>
<comment type="caution">
    <text evidence="6">The sequence shown here is derived from an EMBL/GenBank/DDBJ whole genome shotgun (WGS) entry which is preliminary data.</text>
</comment>
<keyword evidence="2 4" id="KW-0863">Zinc-finger</keyword>
<keyword evidence="7" id="KW-1185">Reference proteome</keyword>
<keyword evidence="1" id="KW-0479">Metal-binding</keyword>
<dbReference type="Proteomes" id="UP001054945">
    <property type="component" value="Unassembled WGS sequence"/>
</dbReference>
<keyword evidence="6" id="KW-0547">Nucleotide-binding</keyword>
<dbReference type="PROSITE" id="PS50089">
    <property type="entry name" value="ZF_RING_2"/>
    <property type="match status" value="1"/>
</dbReference>
<dbReference type="GO" id="GO:0008270">
    <property type="term" value="F:zinc ion binding"/>
    <property type="evidence" value="ECO:0007669"/>
    <property type="project" value="UniProtKB-KW"/>
</dbReference>
<dbReference type="PROSITE" id="PS00518">
    <property type="entry name" value="ZF_RING_1"/>
    <property type="match status" value="1"/>
</dbReference>
<evidence type="ECO:0000256" key="1">
    <source>
        <dbReference type="ARBA" id="ARBA00022723"/>
    </source>
</evidence>
<accession>A0AAV4SVN1</accession>
<keyword evidence="6" id="KW-0378">Hydrolase</keyword>
<evidence type="ECO:0000313" key="7">
    <source>
        <dbReference type="Proteomes" id="UP001054945"/>
    </source>
</evidence>
<dbReference type="GO" id="GO:0004386">
    <property type="term" value="F:helicase activity"/>
    <property type="evidence" value="ECO:0007669"/>
    <property type="project" value="UniProtKB-KW"/>
</dbReference>